<feature type="signal peptide" evidence="9">
    <location>
        <begin position="1"/>
        <end position="27"/>
    </location>
</feature>
<dbReference type="RefSeq" id="WP_228233674.1">
    <property type="nucleotide sequence ID" value="NZ_JAJGNA010000007.1"/>
</dbReference>
<keyword evidence="6 8" id="KW-0472">Membrane</keyword>
<dbReference type="Proteomes" id="UP001108027">
    <property type="component" value="Unassembled WGS sequence"/>
</dbReference>
<feature type="transmembrane region" description="Helical" evidence="8">
    <location>
        <begin position="116"/>
        <end position="137"/>
    </location>
</feature>
<evidence type="ECO:0000256" key="2">
    <source>
        <dbReference type="ARBA" id="ARBA00005887"/>
    </source>
</evidence>
<comment type="caution">
    <text evidence="11">The sequence shown here is derived from an EMBL/GenBank/DDBJ whole genome shotgun (WGS) entry which is preliminary data.</text>
</comment>
<dbReference type="GO" id="GO:0005886">
    <property type="term" value="C:plasma membrane"/>
    <property type="evidence" value="ECO:0007669"/>
    <property type="project" value="UniProtKB-SubCell"/>
</dbReference>
<feature type="transmembrane region" description="Helical" evidence="8">
    <location>
        <begin position="252"/>
        <end position="273"/>
    </location>
</feature>
<dbReference type="GO" id="GO:0008519">
    <property type="term" value="F:ammonium channel activity"/>
    <property type="evidence" value="ECO:0007669"/>
    <property type="project" value="InterPro"/>
</dbReference>
<evidence type="ECO:0000259" key="10">
    <source>
        <dbReference type="Pfam" id="PF00909"/>
    </source>
</evidence>
<feature type="transmembrane region" description="Helical" evidence="8">
    <location>
        <begin position="223"/>
        <end position="240"/>
    </location>
</feature>
<dbReference type="InterPro" id="IPR024041">
    <property type="entry name" value="NH4_transpt_AmtB-like_dom"/>
</dbReference>
<dbReference type="NCBIfam" id="TIGR00836">
    <property type="entry name" value="amt"/>
    <property type="match status" value="1"/>
</dbReference>
<feature type="transmembrane region" description="Helical" evidence="8">
    <location>
        <begin position="371"/>
        <end position="392"/>
    </location>
</feature>
<sequence>MERRAILPAFSTSLLAMVLLLPAPALAATPRYDGADVVWVAIAAALVFLMQAGFALLESGLSRAKNAVNVLMKNYMDLCVGTLAFWALGFGLMFGANPSGWLGQSLFAPSQGDSDLWTLMLFQLMFAATAATIASGAMAERTRYVGYLCGAVAITGLIYPLFGNWAWNGNGWLARLGFVDFAGSTVVHSVGGWCALAGILVVGPRLGRFDRQGAPREIRGHNLSFVALGGFLLWFGWFGFNGGSTVAASVDIALINLNTQLAASAGALGSALYRLAGRRPVLLTETVNGSLAGLVGITAGCATMSPGFAVLTGLVAGLLVGPGGRLLLALKLDDVVSAVPVHAFAGAWGTLAAGLFYSGDLFDPERITVQLLGIVVAFAWAFFAALILYMLLALSAGLRAPALHEQRGLDVSEHAELGYPEFSQPHLYDAEVAGGLESRR</sequence>
<dbReference type="InterPro" id="IPR029020">
    <property type="entry name" value="Ammonium/urea_transptr"/>
</dbReference>
<evidence type="ECO:0000256" key="4">
    <source>
        <dbReference type="ARBA" id="ARBA00022692"/>
    </source>
</evidence>
<keyword evidence="3 8" id="KW-0813">Transport</keyword>
<evidence type="ECO:0000256" key="9">
    <source>
        <dbReference type="SAM" id="SignalP"/>
    </source>
</evidence>
<dbReference type="PANTHER" id="PTHR11730">
    <property type="entry name" value="AMMONIUM TRANSPORTER"/>
    <property type="match status" value="1"/>
</dbReference>
<feature type="transmembrane region" description="Helical" evidence="8">
    <location>
        <begin position="37"/>
        <end position="57"/>
    </location>
</feature>
<feature type="transmembrane region" description="Helical" evidence="8">
    <location>
        <begin position="144"/>
        <end position="162"/>
    </location>
</feature>
<keyword evidence="12" id="KW-1185">Reference proteome</keyword>
<feature type="domain" description="Ammonium transporter AmtB-like" evidence="10">
    <location>
        <begin position="38"/>
        <end position="419"/>
    </location>
</feature>
<evidence type="ECO:0000256" key="1">
    <source>
        <dbReference type="ARBA" id="ARBA00004141"/>
    </source>
</evidence>
<accession>A0A9Q3UL92</accession>
<dbReference type="PANTHER" id="PTHR11730:SF6">
    <property type="entry name" value="AMMONIUM TRANSPORTER"/>
    <property type="match status" value="1"/>
</dbReference>
<reference evidence="11" key="1">
    <citation type="submission" date="2021-10" db="EMBL/GenBank/DDBJ databases">
        <title>The diversity and Nitrogen Metabolism of Culturable Nitrate-Utilizing Bacteria Within the Oxygen Minimum Zone of the Changjiang (Yangtze River)Estuary.</title>
        <authorList>
            <person name="Zhang D."/>
            <person name="Zheng J."/>
            <person name="Liu S."/>
            <person name="He W."/>
        </authorList>
    </citation>
    <scope>NUCLEOTIDE SEQUENCE</scope>
    <source>
        <strain evidence="11">FXH-223</strain>
    </source>
</reference>
<feature type="transmembrane region" description="Helical" evidence="8">
    <location>
        <begin position="78"/>
        <end position="96"/>
    </location>
</feature>
<evidence type="ECO:0000313" key="11">
    <source>
        <dbReference type="EMBL" id="MCC4308485.1"/>
    </source>
</evidence>
<comment type="similarity">
    <text evidence="2 8">Belongs to the ammonia transporter channel (TC 1.A.11.2) family.</text>
</comment>
<evidence type="ECO:0000256" key="5">
    <source>
        <dbReference type="ARBA" id="ARBA00022989"/>
    </source>
</evidence>
<name>A0A9Q3UL92_9GAMM</name>
<dbReference type="Pfam" id="PF00909">
    <property type="entry name" value="Ammonium_transp"/>
    <property type="match status" value="1"/>
</dbReference>
<protein>
    <recommendedName>
        <fullName evidence="8">Ammonium transporter</fullName>
    </recommendedName>
</protein>
<feature type="transmembrane region" description="Helical" evidence="8">
    <location>
        <begin position="294"/>
        <end position="319"/>
    </location>
</feature>
<evidence type="ECO:0000256" key="8">
    <source>
        <dbReference type="RuleBase" id="RU362002"/>
    </source>
</evidence>
<keyword evidence="5 8" id="KW-1133">Transmembrane helix</keyword>
<dbReference type="Gene3D" id="1.10.3430.10">
    <property type="entry name" value="Ammonium transporter AmtB like domains"/>
    <property type="match status" value="1"/>
</dbReference>
<keyword evidence="4 8" id="KW-0812">Transmembrane</keyword>
<keyword evidence="9" id="KW-0732">Signal</keyword>
<dbReference type="InterPro" id="IPR001905">
    <property type="entry name" value="Ammonium_transpt"/>
</dbReference>
<comment type="subcellular location">
    <subcellularLocation>
        <location evidence="8">Cell membrane</location>
        <topology evidence="8">Multi-pass membrane protein</topology>
    </subcellularLocation>
    <subcellularLocation>
        <location evidence="1">Membrane</location>
        <topology evidence="1">Multi-pass membrane protein</topology>
    </subcellularLocation>
</comment>
<evidence type="ECO:0000256" key="3">
    <source>
        <dbReference type="ARBA" id="ARBA00022448"/>
    </source>
</evidence>
<dbReference type="GO" id="GO:0097272">
    <property type="term" value="P:ammonium homeostasis"/>
    <property type="evidence" value="ECO:0007669"/>
    <property type="project" value="TreeGrafter"/>
</dbReference>
<feature type="chain" id="PRO_5040291700" description="Ammonium transporter" evidence="9">
    <location>
        <begin position="28"/>
        <end position="440"/>
    </location>
</feature>
<dbReference type="AlphaFoldDB" id="A0A9Q3UL92"/>
<gene>
    <name evidence="11" type="ORF">LL252_07845</name>
</gene>
<evidence type="ECO:0000313" key="12">
    <source>
        <dbReference type="Proteomes" id="UP001108027"/>
    </source>
</evidence>
<dbReference type="SUPFAM" id="SSF111352">
    <property type="entry name" value="Ammonium transporter"/>
    <property type="match status" value="1"/>
</dbReference>
<evidence type="ECO:0000256" key="7">
    <source>
        <dbReference type="ARBA" id="ARBA00023177"/>
    </source>
</evidence>
<proteinExistence type="inferred from homology"/>
<feature type="transmembrane region" description="Helical" evidence="8">
    <location>
        <begin position="182"/>
        <end position="202"/>
    </location>
</feature>
<keyword evidence="7 8" id="KW-0924">Ammonia transport</keyword>
<organism evidence="11 12">
    <name type="scientific">Alloalcanivorax marinus</name>
    <dbReference type="NCBI Taxonomy" id="1177169"/>
    <lineage>
        <taxon>Bacteria</taxon>
        <taxon>Pseudomonadati</taxon>
        <taxon>Pseudomonadota</taxon>
        <taxon>Gammaproteobacteria</taxon>
        <taxon>Oceanospirillales</taxon>
        <taxon>Alcanivoracaceae</taxon>
        <taxon>Alloalcanivorax</taxon>
    </lineage>
</organism>
<evidence type="ECO:0000256" key="6">
    <source>
        <dbReference type="ARBA" id="ARBA00023136"/>
    </source>
</evidence>
<dbReference type="EMBL" id="JAJGNA010000007">
    <property type="protein sequence ID" value="MCC4308485.1"/>
    <property type="molecule type" value="Genomic_DNA"/>
</dbReference>
<dbReference type="PROSITE" id="PS01219">
    <property type="entry name" value="AMMONIUM_TRANSP"/>
    <property type="match status" value="1"/>
</dbReference>
<dbReference type="InterPro" id="IPR018047">
    <property type="entry name" value="Ammonium_transpt_CS"/>
</dbReference>
<feature type="transmembrane region" description="Helical" evidence="8">
    <location>
        <begin position="339"/>
        <end position="359"/>
    </location>
</feature>